<dbReference type="FunCoup" id="G8JSU3">
    <property type="interactions" value="107"/>
</dbReference>
<comment type="subcellular location">
    <subcellularLocation>
        <location evidence="3 9">Cytoplasm</location>
    </subcellularLocation>
    <subcellularLocation>
        <location evidence="2">Nucleus</location>
    </subcellularLocation>
</comment>
<dbReference type="GO" id="GO:0006357">
    <property type="term" value="P:regulation of transcription by RNA polymerase II"/>
    <property type="evidence" value="ECO:0007669"/>
    <property type="project" value="EnsemblFungi"/>
</dbReference>
<dbReference type="EC" id="5.2.1.8" evidence="9"/>
<keyword evidence="6 9" id="KW-0697">Rotamase</keyword>
<evidence type="ECO:0000256" key="8">
    <source>
        <dbReference type="ARBA" id="ARBA00023242"/>
    </source>
</evidence>
<dbReference type="PANTHER" id="PTHR10012">
    <property type="entry name" value="SERINE/THREONINE-PROTEIN PHOSPHATASE 2A REGULATORY SUBUNIT B"/>
    <property type="match status" value="1"/>
</dbReference>
<comment type="function">
    <text evidence="9">PPIases accelerate the folding of proteins. It catalyzes the cis-trans isomerization of proline imidic peptide bonds in oligopeptides.</text>
</comment>
<evidence type="ECO:0000256" key="4">
    <source>
        <dbReference type="ARBA" id="ARBA00011019"/>
    </source>
</evidence>
<name>G8JSU3_ERECY</name>
<dbReference type="InterPro" id="IPR004327">
    <property type="entry name" value="Phstyr_phstse_ac"/>
</dbReference>
<dbReference type="STRING" id="931890.G8JSU3"/>
<sequence>MTVELRKTKFSAPVKRIFDSHGTHDFQRSLTMYRLQSHLERYLGLVHNQEVPKVSTNGSVSSFVSIFLDRFLELIDETPPTTNTPRRFGNMACRDWHAKVQEEMDSLWRRFLPIERDAAYENCIIELRYYLGNAFGSPERLDYGTGHELSFLAVVVAVDMLGLWETSESGHGLTGTDLLYLWNKYYSIVHKLILTYTLEPAGSHGVWGLDDHIHLAYIIGASQWSDKDQNAPIQLSDILDMKSLYQYEDTNLYCNSIAFVMKVKSGPFSQHSPMLYDISRTVPTWSKATSGLIKMYQVEVLNKFPVVQHFWFGTGFFPWVDMKKGMSLPNYELYSKGACKERAVDGDASEDSTTAVPTATGSSGKLTTSAAMPPPRMTTGYSHHTPSGRYTVPRR</sequence>
<dbReference type="GeneID" id="11469243"/>
<protein>
    <recommendedName>
        <fullName evidence="9">Serine/threonine-protein phosphatase 2A activator</fullName>
        <ecNumber evidence="9">5.2.1.8</ecNumber>
    </recommendedName>
    <alternativeName>
        <fullName evidence="9">Phosphotyrosyl phosphatase activator</fullName>
    </alternativeName>
</protein>
<dbReference type="GO" id="GO:0000159">
    <property type="term" value="C:protein phosphatase type 2A complex"/>
    <property type="evidence" value="ECO:0007669"/>
    <property type="project" value="EnsemblFungi"/>
</dbReference>
<dbReference type="InterPro" id="IPR043170">
    <property type="entry name" value="PTPA_C_lid"/>
</dbReference>
<organism evidence="11 12">
    <name type="scientific">Eremothecium cymbalariae (strain CBS 270.75 / DBVPG 7215 / KCTC 17166 / NRRL Y-17582)</name>
    <name type="common">Yeast</name>
    <dbReference type="NCBI Taxonomy" id="931890"/>
    <lineage>
        <taxon>Eukaryota</taxon>
        <taxon>Fungi</taxon>
        <taxon>Dikarya</taxon>
        <taxon>Ascomycota</taxon>
        <taxon>Saccharomycotina</taxon>
        <taxon>Saccharomycetes</taxon>
        <taxon>Saccharomycetales</taxon>
        <taxon>Saccharomycetaceae</taxon>
        <taxon>Eremothecium</taxon>
    </lineage>
</organism>
<evidence type="ECO:0000256" key="5">
    <source>
        <dbReference type="ARBA" id="ARBA00022490"/>
    </source>
</evidence>
<dbReference type="SUPFAM" id="SSF140984">
    <property type="entry name" value="PTPA-like"/>
    <property type="match status" value="1"/>
</dbReference>
<dbReference type="PANTHER" id="PTHR10012:SF3">
    <property type="entry name" value="SERINE_THREONINE-PROTEIN PHOSPHATASE 2A ACTIVATOR 1"/>
    <property type="match status" value="1"/>
</dbReference>
<dbReference type="InterPro" id="IPR037218">
    <property type="entry name" value="PTPA_sf"/>
</dbReference>
<dbReference type="InParanoid" id="G8JSU3"/>
<keyword evidence="12" id="KW-1185">Reference proteome</keyword>
<accession>G8JSU3</accession>
<dbReference type="GO" id="GO:0006914">
    <property type="term" value="P:autophagy"/>
    <property type="evidence" value="ECO:0007669"/>
    <property type="project" value="EnsemblFungi"/>
</dbReference>
<dbReference type="PIRSF" id="PIRSF016325">
    <property type="entry name" value="Phstyr_phstse_ac"/>
    <property type="match status" value="1"/>
</dbReference>
<dbReference type="CDD" id="cd04087">
    <property type="entry name" value="PTPA"/>
    <property type="match status" value="1"/>
</dbReference>
<dbReference type="OMA" id="ACRDWHA"/>
<keyword evidence="5 9" id="KW-0963">Cytoplasm</keyword>
<evidence type="ECO:0000256" key="2">
    <source>
        <dbReference type="ARBA" id="ARBA00004123"/>
    </source>
</evidence>
<evidence type="ECO:0000256" key="6">
    <source>
        <dbReference type="ARBA" id="ARBA00023110"/>
    </source>
</evidence>
<keyword evidence="8" id="KW-0539">Nucleus</keyword>
<dbReference type="GO" id="GO:0003755">
    <property type="term" value="F:peptidyl-prolyl cis-trans isomerase activity"/>
    <property type="evidence" value="ECO:0007669"/>
    <property type="project" value="UniProtKB-KW"/>
</dbReference>
<keyword evidence="7 9" id="KW-0413">Isomerase</keyword>
<dbReference type="OrthoDB" id="16120at2759"/>
<dbReference type="KEGG" id="erc:Ecym_4012"/>
<evidence type="ECO:0000256" key="7">
    <source>
        <dbReference type="ARBA" id="ARBA00023235"/>
    </source>
</evidence>
<evidence type="ECO:0000313" key="12">
    <source>
        <dbReference type="Proteomes" id="UP000006790"/>
    </source>
</evidence>
<dbReference type="Gene3D" id="1.20.120.1150">
    <property type="match status" value="1"/>
</dbReference>
<dbReference type="RefSeq" id="XP_003645913.1">
    <property type="nucleotide sequence ID" value="XM_003645865.1"/>
</dbReference>
<dbReference type="EMBL" id="CP002500">
    <property type="protein sequence ID" value="AET39096.1"/>
    <property type="molecule type" value="Genomic_DNA"/>
</dbReference>
<evidence type="ECO:0000256" key="1">
    <source>
        <dbReference type="ARBA" id="ARBA00000971"/>
    </source>
</evidence>
<proteinExistence type="inferred from homology"/>
<dbReference type="GO" id="GO:0000082">
    <property type="term" value="P:G1/S transition of mitotic cell cycle"/>
    <property type="evidence" value="ECO:0007669"/>
    <property type="project" value="EnsemblFungi"/>
</dbReference>
<feature type="compositionally biased region" description="Polar residues" evidence="10">
    <location>
        <begin position="351"/>
        <end position="370"/>
    </location>
</feature>
<dbReference type="GO" id="GO:0007052">
    <property type="term" value="P:mitotic spindle organization"/>
    <property type="evidence" value="ECO:0007669"/>
    <property type="project" value="EnsemblFungi"/>
</dbReference>
<feature type="region of interest" description="Disordered" evidence="10">
    <location>
        <begin position="345"/>
        <end position="395"/>
    </location>
</feature>
<dbReference type="HOGENOM" id="CLU_030733_2_1_1"/>
<dbReference type="Pfam" id="PF03095">
    <property type="entry name" value="PTPA"/>
    <property type="match status" value="1"/>
</dbReference>
<evidence type="ECO:0000313" key="11">
    <source>
        <dbReference type="EMBL" id="AET39096.1"/>
    </source>
</evidence>
<gene>
    <name evidence="11" type="ordered locus">Ecym_4012</name>
</gene>
<comment type="similarity">
    <text evidence="4 9">Belongs to the PTPA-type PPIase family.</text>
</comment>
<dbReference type="GO" id="GO:0006281">
    <property type="term" value="P:DNA repair"/>
    <property type="evidence" value="ECO:0007669"/>
    <property type="project" value="EnsemblFungi"/>
</dbReference>
<dbReference type="eggNOG" id="KOG2867">
    <property type="taxonomic scope" value="Eukaryota"/>
</dbReference>
<dbReference type="GO" id="GO:0005737">
    <property type="term" value="C:cytoplasm"/>
    <property type="evidence" value="ECO:0007669"/>
    <property type="project" value="UniProtKB-SubCell"/>
</dbReference>
<dbReference type="GO" id="GO:0005634">
    <property type="term" value="C:nucleus"/>
    <property type="evidence" value="ECO:0007669"/>
    <property type="project" value="UniProtKB-SubCell"/>
</dbReference>
<dbReference type="GO" id="GO:0000785">
    <property type="term" value="C:chromatin"/>
    <property type="evidence" value="ECO:0007669"/>
    <property type="project" value="EnsemblFungi"/>
</dbReference>
<dbReference type="GO" id="GO:0008160">
    <property type="term" value="F:protein tyrosine phosphatase activator activity"/>
    <property type="evidence" value="ECO:0007669"/>
    <property type="project" value="TreeGrafter"/>
</dbReference>
<reference evidence="12" key="1">
    <citation type="journal article" date="2012" name="G3 (Bethesda)">
        <title>Pichia sorbitophila, an interspecies yeast hybrid reveals early steps of genome resolution following polyploidization.</title>
        <authorList>
            <person name="Leh Louis V."/>
            <person name="Despons L."/>
            <person name="Friedrich A."/>
            <person name="Martin T."/>
            <person name="Durrens P."/>
            <person name="Casaregola S."/>
            <person name="Neuveglise C."/>
            <person name="Fairhead C."/>
            <person name="Marck C."/>
            <person name="Cruz J.A."/>
            <person name="Straub M.L."/>
            <person name="Kugler V."/>
            <person name="Sacerdot C."/>
            <person name="Uzunov Z."/>
            <person name="Thierry A."/>
            <person name="Weiss S."/>
            <person name="Bleykasten C."/>
            <person name="De Montigny J."/>
            <person name="Jacques N."/>
            <person name="Jung P."/>
            <person name="Lemaire M."/>
            <person name="Mallet S."/>
            <person name="Morel G."/>
            <person name="Richard G.F."/>
            <person name="Sarkar A."/>
            <person name="Savel G."/>
            <person name="Schacherer J."/>
            <person name="Seret M.L."/>
            <person name="Talla E."/>
            <person name="Samson G."/>
            <person name="Jubin C."/>
            <person name="Poulain J."/>
            <person name="Vacherie B."/>
            <person name="Barbe V."/>
            <person name="Pelletier E."/>
            <person name="Sherman D.J."/>
            <person name="Westhof E."/>
            <person name="Weissenbach J."/>
            <person name="Baret P.V."/>
            <person name="Wincker P."/>
            <person name="Gaillardin C."/>
            <person name="Dujon B."/>
            <person name="Souciet J.L."/>
        </authorList>
    </citation>
    <scope>NUCLEOTIDE SEQUENCE [LARGE SCALE GENOMIC DNA]</scope>
    <source>
        <strain evidence="12">CBS 270.75 / DBVPG 7215 / KCTC 17166 / NRRL Y-17582</strain>
    </source>
</reference>
<dbReference type="Proteomes" id="UP000006790">
    <property type="component" value="Chromosome 4"/>
</dbReference>
<dbReference type="AlphaFoldDB" id="G8JSU3"/>
<comment type="catalytic activity">
    <reaction evidence="1 9">
        <text>[protein]-peptidylproline (omega=180) = [protein]-peptidylproline (omega=0)</text>
        <dbReference type="Rhea" id="RHEA:16237"/>
        <dbReference type="Rhea" id="RHEA-COMP:10747"/>
        <dbReference type="Rhea" id="RHEA-COMP:10748"/>
        <dbReference type="ChEBI" id="CHEBI:83833"/>
        <dbReference type="ChEBI" id="CHEBI:83834"/>
        <dbReference type="EC" id="5.2.1.8"/>
    </reaction>
</comment>
<evidence type="ECO:0000256" key="9">
    <source>
        <dbReference type="RuleBase" id="RU361210"/>
    </source>
</evidence>
<evidence type="ECO:0000256" key="3">
    <source>
        <dbReference type="ARBA" id="ARBA00004496"/>
    </source>
</evidence>
<evidence type="ECO:0000256" key="10">
    <source>
        <dbReference type="SAM" id="MobiDB-lite"/>
    </source>
</evidence>